<dbReference type="RefSeq" id="XP_026615367.1">
    <property type="nucleotide sequence ID" value="XM_026759250.1"/>
</dbReference>
<organism evidence="1 2">
    <name type="scientific">Aspergillus thermomutatus</name>
    <name type="common">Neosartorya pseudofischeri</name>
    <dbReference type="NCBI Taxonomy" id="41047"/>
    <lineage>
        <taxon>Eukaryota</taxon>
        <taxon>Fungi</taxon>
        <taxon>Dikarya</taxon>
        <taxon>Ascomycota</taxon>
        <taxon>Pezizomycotina</taxon>
        <taxon>Eurotiomycetes</taxon>
        <taxon>Eurotiomycetidae</taxon>
        <taxon>Eurotiales</taxon>
        <taxon>Aspergillaceae</taxon>
        <taxon>Aspergillus</taxon>
        <taxon>Aspergillus subgen. Fumigati</taxon>
    </lineage>
</organism>
<protein>
    <submittedName>
        <fullName evidence="1">Uncharacterized protein</fullName>
    </submittedName>
</protein>
<gene>
    <name evidence="1" type="ORF">CDV56_105631</name>
</gene>
<accession>A0A397H5D5</accession>
<dbReference type="GeneID" id="38127605"/>
<comment type="caution">
    <text evidence="1">The sequence shown here is derived from an EMBL/GenBank/DDBJ whole genome shotgun (WGS) entry which is preliminary data.</text>
</comment>
<dbReference type="OrthoDB" id="5212373at2759"/>
<dbReference type="EMBL" id="NKHU02000070">
    <property type="protein sequence ID" value="RHZ58237.1"/>
    <property type="molecule type" value="Genomic_DNA"/>
</dbReference>
<name>A0A397H5D5_ASPTH</name>
<sequence length="466" mass="51811">MQLLQVSGAAYYDSLLGRRPQNPPQDFTRVLYIPRHSSATVHLPLYDVAEQYHNAVKGCVLNSSQYAVQLSMMEKPRDDGMNCEVAYHVNLDRSATDNATVRLQVQRRSLFEDGEAIAQALIRPPHDGCLLAIGNSQKGTDTCCMLMAASFPIQPSIRGKYSIPHPYFTFLLPGKNNNQRIVQWQVHPKEDSLRRYTLVEIGAASEGPDVALSKDDAREPKILAIYHHIGIAVWLPKDFSEGVLLLPDQAGSEDNEREAQWAEVLDHGADCKYQAKFPKKKTARRRRLFNPSANSSCLHTDIAPVISNNAFLMMTYVVQKQNLDYGENSILFVLMQEIRSLALPDFLAESAVSAFQASANEILQCDNNISVWVRLSIFGMSSGNSIAFLLGFSEDGRVGTPSVRPGVSEPGVGVVESCFDSAMLDLALVFLGVGTRAPFHLPRLAIPQNRYWSGYPPHSKPFEMQR</sequence>
<evidence type="ECO:0000313" key="2">
    <source>
        <dbReference type="Proteomes" id="UP000215305"/>
    </source>
</evidence>
<evidence type="ECO:0000313" key="1">
    <source>
        <dbReference type="EMBL" id="RHZ58237.1"/>
    </source>
</evidence>
<dbReference type="VEuPathDB" id="FungiDB:CDV56_105631"/>
<keyword evidence="2" id="KW-1185">Reference proteome</keyword>
<reference evidence="1" key="1">
    <citation type="submission" date="2018-08" db="EMBL/GenBank/DDBJ databases">
        <title>Draft genome sequence of azole-resistant Aspergillus thermomutatus (Neosartorya pseudofischeri) strain HMR AF 39, isolated from a human nasal aspirate.</title>
        <authorList>
            <person name="Parent-Michaud M."/>
            <person name="Dufresne P.J."/>
            <person name="Fournier E."/>
            <person name="Martineau C."/>
            <person name="Moreira S."/>
            <person name="Perkins V."/>
            <person name="De Repentigny L."/>
            <person name="Dufresne S.F."/>
        </authorList>
    </citation>
    <scope>NUCLEOTIDE SEQUENCE [LARGE SCALE GENOMIC DNA]</scope>
    <source>
        <strain evidence="1">HMR AF 39</strain>
    </source>
</reference>
<dbReference type="AlphaFoldDB" id="A0A397H5D5"/>
<dbReference type="STRING" id="41047.A0A397H5D5"/>
<proteinExistence type="predicted"/>
<dbReference type="Proteomes" id="UP000215305">
    <property type="component" value="Unassembled WGS sequence"/>
</dbReference>